<dbReference type="Pfam" id="PF02518">
    <property type="entry name" value="HATPase_c"/>
    <property type="match status" value="1"/>
</dbReference>
<keyword evidence="4" id="KW-0808">Transferase</keyword>
<dbReference type="GO" id="GO:0000155">
    <property type="term" value="F:phosphorelay sensor kinase activity"/>
    <property type="evidence" value="ECO:0007669"/>
    <property type="project" value="InterPro"/>
</dbReference>
<dbReference type="InterPro" id="IPR013767">
    <property type="entry name" value="PAS_fold"/>
</dbReference>
<dbReference type="PROSITE" id="PS50113">
    <property type="entry name" value="PAC"/>
    <property type="match status" value="1"/>
</dbReference>
<feature type="domain" description="PAC" evidence="9">
    <location>
        <begin position="551"/>
        <end position="603"/>
    </location>
</feature>
<dbReference type="Pfam" id="PF08447">
    <property type="entry name" value="PAS_3"/>
    <property type="match status" value="1"/>
</dbReference>
<feature type="domain" description="Histidine kinase" evidence="7">
    <location>
        <begin position="758"/>
        <end position="972"/>
    </location>
</feature>
<dbReference type="InterPro" id="IPR001610">
    <property type="entry name" value="PAC"/>
</dbReference>
<dbReference type="Pfam" id="PF00989">
    <property type="entry name" value="PAS"/>
    <property type="match status" value="1"/>
</dbReference>
<dbReference type="SMART" id="SM00086">
    <property type="entry name" value="PAC"/>
    <property type="match status" value="4"/>
</dbReference>
<dbReference type="OrthoDB" id="9811889at2"/>
<organism evidence="10 11">
    <name type="scientific">Rufibacter hautae</name>
    <dbReference type="NCBI Taxonomy" id="2595005"/>
    <lineage>
        <taxon>Bacteria</taxon>
        <taxon>Pseudomonadati</taxon>
        <taxon>Bacteroidota</taxon>
        <taxon>Cytophagia</taxon>
        <taxon>Cytophagales</taxon>
        <taxon>Hymenobacteraceae</taxon>
        <taxon>Rufibacter</taxon>
    </lineage>
</organism>
<dbReference type="InterPro" id="IPR013655">
    <property type="entry name" value="PAS_fold_3"/>
</dbReference>
<dbReference type="NCBIfam" id="TIGR00229">
    <property type="entry name" value="sensory_box"/>
    <property type="match status" value="3"/>
</dbReference>
<protein>
    <recommendedName>
        <fullName evidence="2">histidine kinase</fullName>
        <ecNumber evidence="2">2.7.13.3</ecNumber>
    </recommendedName>
</protein>
<proteinExistence type="predicted"/>
<dbReference type="SMART" id="SM00091">
    <property type="entry name" value="PAS"/>
    <property type="match status" value="4"/>
</dbReference>
<evidence type="ECO:0000256" key="2">
    <source>
        <dbReference type="ARBA" id="ARBA00012438"/>
    </source>
</evidence>
<dbReference type="Pfam" id="PF13426">
    <property type="entry name" value="PAS_9"/>
    <property type="match status" value="2"/>
</dbReference>
<dbReference type="PROSITE" id="PS50109">
    <property type="entry name" value="HIS_KIN"/>
    <property type="match status" value="1"/>
</dbReference>
<dbReference type="PRINTS" id="PR00344">
    <property type="entry name" value="BCTRLSENSOR"/>
</dbReference>
<accession>A0A5B6T7G3</accession>
<dbReference type="InterPro" id="IPR036890">
    <property type="entry name" value="HATPase_C_sf"/>
</dbReference>
<evidence type="ECO:0000259" key="7">
    <source>
        <dbReference type="PROSITE" id="PS50109"/>
    </source>
</evidence>
<feature type="transmembrane region" description="Helical" evidence="6">
    <location>
        <begin position="6"/>
        <end position="27"/>
    </location>
</feature>
<dbReference type="CDD" id="cd00082">
    <property type="entry name" value="HisKA"/>
    <property type="match status" value="1"/>
</dbReference>
<dbReference type="RefSeq" id="WP_149092038.1">
    <property type="nucleotide sequence ID" value="NZ_VKKY01000003.1"/>
</dbReference>
<evidence type="ECO:0000313" key="10">
    <source>
        <dbReference type="EMBL" id="KAA3436076.1"/>
    </source>
</evidence>
<dbReference type="Gene3D" id="3.30.565.10">
    <property type="entry name" value="Histidine kinase-like ATPase, C-terminal domain"/>
    <property type="match status" value="1"/>
</dbReference>
<dbReference type="Gene3D" id="3.30.450.20">
    <property type="entry name" value="PAS domain"/>
    <property type="match status" value="4"/>
</dbReference>
<dbReference type="InterPro" id="IPR003661">
    <property type="entry name" value="HisK_dim/P_dom"/>
</dbReference>
<dbReference type="InterPro" id="IPR036097">
    <property type="entry name" value="HisK_dim/P_sf"/>
</dbReference>
<dbReference type="SUPFAM" id="SSF47384">
    <property type="entry name" value="Homodimeric domain of signal transducing histidine kinase"/>
    <property type="match status" value="1"/>
</dbReference>
<keyword evidence="6" id="KW-1133">Transmembrane helix</keyword>
<dbReference type="Gene3D" id="1.10.287.130">
    <property type="match status" value="1"/>
</dbReference>
<dbReference type="PANTHER" id="PTHR43304:SF1">
    <property type="entry name" value="PAC DOMAIN-CONTAINING PROTEIN"/>
    <property type="match status" value="1"/>
</dbReference>
<keyword evidence="6" id="KW-0812">Transmembrane</keyword>
<keyword evidence="3" id="KW-0597">Phosphoprotein</keyword>
<dbReference type="PROSITE" id="PS50112">
    <property type="entry name" value="PAS"/>
    <property type="match status" value="3"/>
</dbReference>
<evidence type="ECO:0000256" key="6">
    <source>
        <dbReference type="SAM" id="Phobius"/>
    </source>
</evidence>
<dbReference type="SUPFAM" id="SSF55785">
    <property type="entry name" value="PYP-like sensor domain (PAS domain)"/>
    <property type="match status" value="4"/>
</dbReference>
<dbReference type="SUPFAM" id="SSF55874">
    <property type="entry name" value="ATPase domain of HSP90 chaperone/DNA topoisomerase II/histidine kinase"/>
    <property type="match status" value="1"/>
</dbReference>
<dbReference type="InterPro" id="IPR005467">
    <property type="entry name" value="His_kinase_dom"/>
</dbReference>
<evidence type="ECO:0000259" key="8">
    <source>
        <dbReference type="PROSITE" id="PS50112"/>
    </source>
</evidence>
<feature type="domain" description="PAS" evidence="8">
    <location>
        <begin position="363"/>
        <end position="387"/>
    </location>
</feature>
<evidence type="ECO:0000256" key="3">
    <source>
        <dbReference type="ARBA" id="ARBA00022553"/>
    </source>
</evidence>
<dbReference type="AlphaFoldDB" id="A0A5B6T7G3"/>
<evidence type="ECO:0000256" key="4">
    <source>
        <dbReference type="ARBA" id="ARBA00022679"/>
    </source>
</evidence>
<dbReference type="PANTHER" id="PTHR43304">
    <property type="entry name" value="PHYTOCHROME-LIKE PROTEIN CPH1"/>
    <property type="match status" value="1"/>
</dbReference>
<dbReference type="EMBL" id="VKKY01000003">
    <property type="protein sequence ID" value="KAA3436076.1"/>
    <property type="molecule type" value="Genomic_DNA"/>
</dbReference>
<dbReference type="GO" id="GO:0006355">
    <property type="term" value="P:regulation of DNA-templated transcription"/>
    <property type="evidence" value="ECO:0007669"/>
    <property type="project" value="InterPro"/>
</dbReference>
<evidence type="ECO:0000313" key="11">
    <source>
        <dbReference type="Proteomes" id="UP000324133"/>
    </source>
</evidence>
<evidence type="ECO:0000256" key="5">
    <source>
        <dbReference type="ARBA" id="ARBA00022777"/>
    </source>
</evidence>
<keyword evidence="6" id="KW-0472">Membrane</keyword>
<dbReference type="InterPro" id="IPR052162">
    <property type="entry name" value="Sensor_kinase/Photoreceptor"/>
</dbReference>
<evidence type="ECO:0000259" key="9">
    <source>
        <dbReference type="PROSITE" id="PS50113"/>
    </source>
</evidence>
<keyword evidence="11" id="KW-1185">Reference proteome</keyword>
<comment type="caution">
    <text evidence="10">The sequence shown here is derived from an EMBL/GenBank/DDBJ whole genome shotgun (WGS) entry which is preliminary data.</text>
</comment>
<reference evidence="10 11" key="1">
    <citation type="submission" date="2019-07" db="EMBL/GenBank/DDBJ databases">
        <title>Rufibacter sp. nov., isolated from lake sediment.</title>
        <authorList>
            <person name="Qu J.-H."/>
        </authorList>
    </citation>
    <scope>NUCLEOTIDE SEQUENCE [LARGE SCALE GENOMIC DNA]</scope>
    <source>
        <strain evidence="10 11">NBS58-1</strain>
    </source>
</reference>
<dbReference type="InterPro" id="IPR035965">
    <property type="entry name" value="PAS-like_dom_sf"/>
</dbReference>
<feature type="transmembrane region" description="Helical" evidence="6">
    <location>
        <begin position="178"/>
        <end position="199"/>
    </location>
</feature>
<dbReference type="InterPro" id="IPR004358">
    <property type="entry name" value="Sig_transdc_His_kin-like_C"/>
</dbReference>
<dbReference type="InterPro" id="IPR003594">
    <property type="entry name" value="HATPase_dom"/>
</dbReference>
<dbReference type="CDD" id="cd00130">
    <property type="entry name" value="PAS"/>
    <property type="match status" value="4"/>
</dbReference>
<feature type="domain" description="PAS" evidence="8">
    <location>
        <begin position="493"/>
        <end position="524"/>
    </location>
</feature>
<dbReference type="InterPro" id="IPR000014">
    <property type="entry name" value="PAS"/>
</dbReference>
<dbReference type="Proteomes" id="UP000324133">
    <property type="component" value="Unassembled WGS sequence"/>
</dbReference>
<dbReference type="SMART" id="SM00387">
    <property type="entry name" value="HATPase_c"/>
    <property type="match status" value="1"/>
</dbReference>
<comment type="catalytic activity">
    <reaction evidence="1">
        <text>ATP + protein L-histidine = ADP + protein N-phospho-L-histidine.</text>
        <dbReference type="EC" id="2.7.13.3"/>
    </reaction>
</comment>
<feature type="domain" description="PAS" evidence="8">
    <location>
        <begin position="638"/>
        <end position="683"/>
    </location>
</feature>
<keyword evidence="5" id="KW-0418">Kinase</keyword>
<gene>
    <name evidence="10" type="ORF">FOA19_16870</name>
</gene>
<dbReference type="EC" id="2.7.13.3" evidence="2"/>
<dbReference type="InterPro" id="IPR000700">
    <property type="entry name" value="PAS-assoc_C"/>
</dbReference>
<name>A0A5B6T7G3_9BACT</name>
<evidence type="ECO:0000256" key="1">
    <source>
        <dbReference type="ARBA" id="ARBA00000085"/>
    </source>
</evidence>
<sequence length="973" mass="111011">MHIQRTLFGVFLVAFLSLLFFTVLAYFNLKENDAIDRQEKISLRVLKSIENLYNNLQDIEEGTTTFLASGQQTSLVQYKAGILRYPRHLQALQQAGVTDNQEIAQIKSIAARTTTFTQAAATLVSQANNAPSKPNLSSLHLKNQLAEIKTLVHKVEEKERSVLHFADADSAERTQRMFATFATFSAIMFIFFIATYWLINKHLANRSRTAKALKEKEQIFSSLFYKSPTMLSLVDAATGKILDTNDNALGFFSHTREQVIGKSAESAGIFIDNSARQALVEQLTQNQKVKGFEMQVKANGRIRDVLYNIEKVLLNNQECLLLAFEDITDRKIADRKLKESEALFSQIFFKSPIMKCISEAETGVYLEVNDNYAEFFGYEKDEFIGKTSAELNIWKRVEDRPLLIRTLRDKGTFRSLELEARTKSGEIRYISAHADLVNLDGRECLVTAFVDINEKKEADELLKGLNVSLEKNLAARIKEISDYKYALDQSAIVAIADRNKNLIYANDNFCALSGFSKEELLGQSHRINDAVYHSEEFYEKMWETLYSGNIWKGEIKNMAKSGATYWTANTIVPIKDETGAPHQFLVIRWDITAEKEAESALLQAFKELEKSESRLKEAQALSHLGSWEYNLATGETIWSEEIYRILDTTPAQTAPTFLSFMQFIHPEDVDRVKEMVKDTLASSTATSCHFDCRIVRRNGDTRYLYHEFEKEPNQLGLREKLVGIVQDVTQERLDQMEKERITADLLQRNKDLEQFAYIVSHNLRAPVANIIGLSNLTKTLSPENPLFHKSMEGLRTSVDKLDEVIIDLNNVLQVRQEVNERKEQVDLNQLVEDIRSMTSSVMAKEKVSIKTDFSDLEKIYTIKSYLHSIFSNLISNSIKYRQSNQKPAIEIMGSRKDGKNIITFRDNGLGIDLKSHQHKIFGLYKRFHFHTDGKGMGLFMVKTQVEALGGRIHVQSELNQGTEFSIEFEETHP</sequence>